<keyword evidence="2" id="KW-0812">Transmembrane</keyword>
<protein>
    <recommendedName>
        <fullName evidence="5">DUF3667 domain-containing protein</fullName>
    </recommendedName>
</protein>
<feature type="transmembrane region" description="Helical" evidence="2">
    <location>
        <begin position="197"/>
        <end position="215"/>
    </location>
</feature>
<keyword evidence="2" id="KW-0472">Membrane</keyword>
<name>A0A2N8KZB0_9BURK</name>
<evidence type="ECO:0008006" key="5">
    <source>
        <dbReference type="Google" id="ProtNLM"/>
    </source>
</evidence>
<evidence type="ECO:0000256" key="2">
    <source>
        <dbReference type="SAM" id="Phobius"/>
    </source>
</evidence>
<sequence>MQPGTAPSAEAGPGAAASDARPLTRCRNCGAEVSGLFCAQCGQETRVELPTLREFVGEATGRLLAVDGRLWRSLFLLVFRPGQLTVEYLNGRRKHYVRPGRLFFALSVLMFAALKFGSEPVLLQSPAARSAPQTQPQAAGSSGTHDWTLSLVDHLQPWLLRHADHPVQARALQRLAHFRTLPQAQRARVLSEGLLRYGSYALVAMLPLYAALLQLAHRHYRVPMPGRPQRYIAHLVYATHVHCIVFLLVPLALLMPSGGGSLLVLLPLAWHGVQAERRVYGGAFWSRALRSAFVGLGYTTCLIGALVLMLYGSMLTAA</sequence>
<comment type="caution">
    <text evidence="3">The sequence shown here is derived from an EMBL/GenBank/DDBJ whole genome shotgun (WGS) entry which is preliminary data.</text>
</comment>
<keyword evidence="2" id="KW-1133">Transmembrane helix</keyword>
<evidence type="ECO:0000313" key="3">
    <source>
        <dbReference type="EMBL" id="PND38742.1"/>
    </source>
</evidence>
<dbReference type="AlphaFoldDB" id="A0A2N8KZB0"/>
<evidence type="ECO:0000313" key="4">
    <source>
        <dbReference type="Proteomes" id="UP000235916"/>
    </source>
</evidence>
<gene>
    <name evidence="3" type="ORF">C1O66_15230</name>
</gene>
<dbReference type="EMBL" id="POSP01000003">
    <property type="protein sequence ID" value="PND38742.1"/>
    <property type="molecule type" value="Genomic_DNA"/>
</dbReference>
<proteinExistence type="predicted"/>
<dbReference type="Pfam" id="PF12412">
    <property type="entry name" value="DUF3667"/>
    <property type="match status" value="1"/>
</dbReference>
<keyword evidence="4" id="KW-1185">Reference proteome</keyword>
<feature type="region of interest" description="Disordered" evidence="1">
    <location>
        <begin position="1"/>
        <end position="20"/>
    </location>
</feature>
<reference evidence="3 4" key="1">
    <citation type="submission" date="2018-01" db="EMBL/GenBank/DDBJ databases">
        <title>Draft genome sequence of Paucibacter aquatile CR182 isolated from freshwater of the Nakdong River.</title>
        <authorList>
            <person name="Choi A."/>
            <person name="Chung E.J."/>
        </authorList>
    </citation>
    <scope>NUCLEOTIDE SEQUENCE [LARGE SCALE GENOMIC DNA]</scope>
    <source>
        <strain evidence="3 4">CR182</strain>
    </source>
</reference>
<dbReference type="Proteomes" id="UP000235916">
    <property type="component" value="Unassembled WGS sequence"/>
</dbReference>
<accession>A0A2N8KZB0</accession>
<evidence type="ECO:0000256" key="1">
    <source>
        <dbReference type="SAM" id="MobiDB-lite"/>
    </source>
</evidence>
<feature type="transmembrane region" description="Helical" evidence="2">
    <location>
        <begin position="292"/>
        <end position="312"/>
    </location>
</feature>
<dbReference type="OrthoDB" id="9111327at2"/>
<dbReference type="InterPro" id="IPR022134">
    <property type="entry name" value="DUF3667"/>
</dbReference>
<dbReference type="RefSeq" id="WP_102768660.1">
    <property type="nucleotide sequence ID" value="NZ_POSP01000003.1"/>
</dbReference>
<organism evidence="3 4">
    <name type="scientific">Kinneretia aquatilis</name>
    <dbReference type="NCBI Taxonomy" id="2070761"/>
    <lineage>
        <taxon>Bacteria</taxon>
        <taxon>Pseudomonadati</taxon>
        <taxon>Pseudomonadota</taxon>
        <taxon>Betaproteobacteria</taxon>
        <taxon>Burkholderiales</taxon>
        <taxon>Sphaerotilaceae</taxon>
        <taxon>Roseateles</taxon>
    </lineage>
</organism>
<feature type="transmembrane region" description="Helical" evidence="2">
    <location>
        <begin position="235"/>
        <end position="255"/>
    </location>
</feature>